<keyword evidence="4 6" id="KW-1133">Transmembrane helix</keyword>
<name>A0A1A8YN23_PLAOA</name>
<dbReference type="PANTHER" id="PTHR10926:SF0">
    <property type="entry name" value="CDC50, ISOFORM A"/>
    <property type="match status" value="1"/>
</dbReference>
<keyword evidence="5 6" id="KW-0472">Membrane</keyword>
<evidence type="ECO:0000313" key="7">
    <source>
        <dbReference type="EMBL" id="SBT32926.1"/>
    </source>
</evidence>
<comment type="similarity">
    <text evidence="2">Belongs to the CDC50/LEM3 family.</text>
</comment>
<dbReference type="AlphaFoldDB" id="A0A1A8YN23"/>
<reference evidence="8" key="1">
    <citation type="submission" date="2016-05" db="EMBL/GenBank/DDBJ databases">
        <authorList>
            <person name="Naeem Raeece"/>
        </authorList>
    </citation>
    <scope>NUCLEOTIDE SEQUENCE [LARGE SCALE GENOMIC DNA]</scope>
</reference>
<organism evidence="7 8">
    <name type="scientific">Plasmodium ovale wallikeri</name>
    <dbReference type="NCBI Taxonomy" id="864142"/>
    <lineage>
        <taxon>Eukaryota</taxon>
        <taxon>Sar</taxon>
        <taxon>Alveolata</taxon>
        <taxon>Apicomplexa</taxon>
        <taxon>Aconoidasida</taxon>
        <taxon>Haemosporida</taxon>
        <taxon>Plasmodiidae</taxon>
        <taxon>Plasmodium</taxon>
        <taxon>Plasmodium (Plasmodium)</taxon>
    </lineage>
</organism>
<evidence type="ECO:0008006" key="9">
    <source>
        <dbReference type="Google" id="ProtNLM"/>
    </source>
</evidence>
<dbReference type="EMBL" id="FLRD01000049">
    <property type="protein sequence ID" value="SBT32926.1"/>
    <property type="molecule type" value="Genomic_DNA"/>
</dbReference>
<keyword evidence="3 6" id="KW-0812">Transmembrane</keyword>
<evidence type="ECO:0000256" key="5">
    <source>
        <dbReference type="ARBA" id="ARBA00023136"/>
    </source>
</evidence>
<dbReference type="GO" id="GO:0005794">
    <property type="term" value="C:Golgi apparatus"/>
    <property type="evidence" value="ECO:0007669"/>
    <property type="project" value="TreeGrafter"/>
</dbReference>
<keyword evidence="8" id="KW-1185">Reference proteome</keyword>
<protein>
    <recommendedName>
        <fullName evidence="9">LEM3/CDC50 family protein</fullName>
    </recommendedName>
</protein>
<feature type="transmembrane region" description="Helical" evidence="6">
    <location>
        <begin position="169"/>
        <end position="192"/>
    </location>
</feature>
<comment type="subcellular location">
    <subcellularLocation>
        <location evidence="1">Membrane</location>
        <topology evidence="1">Multi-pass membrane protein</topology>
    </subcellularLocation>
</comment>
<accession>A0A1A8YN23</accession>
<dbReference type="PANTHER" id="PTHR10926">
    <property type="entry name" value="CELL CYCLE CONTROL PROTEIN 50"/>
    <property type="match status" value="1"/>
</dbReference>
<dbReference type="Proteomes" id="UP000078555">
    <property type="component" value="Unassembled WGS sequence"/>
</dbReference>
<dbReference type="Pfam" id="PF03381">
    <property type="entry name" value="CDC50"/>
    <property type="match status" value="1"/>
</dbReference>
<evidence type="ECO:0000256" key="1">
    <source>
        <dbReference type="ARBA" id="ARBA00004141"/>
    </source>
</evidence>
<evidence type="ECO:0000256" key="2">
    <source>
        <dbReference type="ARBA" id="ARBA00009457"/>
    </source>
</evidence>
<feature type="transmembrane region" description="Helical" evidence="6">
    <location>
        <begin position="439"/>
        <end position="461"/>
    </location>
</feature>
<evidence type="ECO:0000256" key="4">
    <source>
        <dbReference type="ARBA" id="ARBA00022989"/>
    </source>
</evidence>
<gene>
    <name evidence="7" type="ORF">POVWA1_014500</name>
</gene>
<evidence type="ECO:0000256" key="3">
    <source>
        <dbReference type="ARBA" id="ARBA00022692"/>
    </source>
</evidence>
<dbReference type="InterPro" id="IPR005045">
    <property type="entry name" value="CDC50/LEM3_fam"/>
</dbReference>
<sequence length="534" mass="62098">MMECTSEEREFSLISVNRDACEKIFRRIAQKRCCVDVPLHGRVIDGEGREGGGGEKAAAAAAAAATTGATTGATTATSPVKNKKTVSFEQHFGMDSEEGKGDEEGEVVEVSKSRSDCVKIPIVEKRKSDMFLRKRKSHFYNDSKYNKFMDAFKQQELKRIQRFHYFYKWNVATVILFLLSVVFFLIGFYIYYESSQVIEVNIDYDSEDQYIMFQVTEEMKKPVYVYYKISSFYVNFKNFLSDESQSLMNDCKCKYIKTYEDIYKFRCINDIQTLPEMYNNLNSSNTDEKKNDISSNEKCNVESLSPDEKNQHIFPCGLVSASVFNDKISITLNEEEFSINKFPLINYFDFFAYIKKHKKFLTKYKVWLNTFSPDYKNWFNPPMTSSFIKAYGVIDENLKPGNNYKITFTQNTWPAKHWKAKKSFQLISLRAIGNSTYELSYSFFFLSLIYIIVIIVMLIFVKFRFCKLGKTFSYCKLVINQNEKMYNRKKTNMRSFSKSKSVAPMEDGDGKNPPYEKTLIEAAITRRPCLCPLH</sequence>
<dbReference type="GO" id="GO:0005783">
    <property type="term" value="C:endoplasmic reticulum"/>
    <property type="evidence" value="ECO:0007669"/>
    <property type="project" value="TreeGrafter"/>
</dbReference>
<evidence type="ECO:0000256" key="6">
    <source>
        <dbReference type="SAM" id="Phobius"/>
    </source>
</evidence>
<proteinExistence type="inferred from homology"/>
<dbReference type="GO" id="GO:0005886">
    <property type="term" value="C:plasma membrane"/>
    <property type="evidence" value="ECO:0007669"/>
    <property type="project" value="TreeGrafter"/>
</dbReference>
<evidence type="ECO:0000313" key="8">
    <source>
        <dbReference type="Proteomes" id="UP000078555"/>
    </source>
</evidence>